<comment type="similarity">
    <text evidence="1">In the C-terminal section; belongs to the transposase 35 family.</text>
</comment>
<dbReference type="GO" id="GO:0003677">
    <property type="term" value="F:DNA binding"/>
    <property type="evidence" value="ECO:0007669"/>
    <property type="project" value="UniProtKB-KW"/>
</dbReference>
<keyword evidence="3" id="KW-0238">DNA-binding</keyword>
<evidence type="ECO:0000313" key="8">
    <source>
        <dbReference type="EMBL" id="QQE91120.1"/>
    </source>
</evidence>
<feature type="domain" description="Probable transposase IS891/IS1136/IS1341" evidence="6">
    <location>
        <begin position="188"/>
        <end position="284"/>
    </location>
</feature>
<keyword evidence="4" id="KW-0233">DNA recombination</keyword>
<accession>A0AAP9YIN7</accession>
<name>A0AAP9YIN7_9GAMM</name>
<sequence>MVEVAAKRKVSYQLYPSLQQETLLLALLRSHQQLYNAALEERISAWRKQTLSISYADQCKSLTVIRQAMPEWAIPNCSSQQMTLRRLFFQRARQGKTPGFPHFKSLARFPGFGFKSHGDGWSFVPGKDWKHGRLRVGGVGHIKCRGQARQGGRICASDLLYRNGQWWLSLTVEPEVIVRERTHHAAWGVEHLLTIADHEGGSSHEENPRWHRQQADEIARLQQAVSRKKRGSNRRKCAIQKLARARSRQARQRLEHHHQLSARLARENALVVMEELTIKNMTRSAKGTAEEPGKNVRQKAGLNREILDTAPAQLIQLIRYKVTETGGEFVDAPTRKLKPSQTCPACGRTARKVLDDRIHGCPCGHSEPRDLASARVVLNWALFGSPTAPIRSGTGRDRDASGNPVKLHPIA</sequence>
<feature type="domain" description="Cas12f1-like TNB" evidence="7">
    <location>
        <begin position="313"/>
        <end position="376"/>
    </location>
</feature>
<keyword evidence="8" id="KW-0614">Plasmid</keyword>
<evidence type="ECO:0000256" key="5">
    <source>
        <dbReference type="SAM" id="MobiDB-lite"/>
    </source>
</evidence>
<dbReference type="GO" id="GO:0006310">
    <property type="term" value="P:DNA recombination"/>
    <property type="evidence" value="ECO:0007669"/>
    <property type="project" value="UniProtKB-KW"/>
</dbReference>
<dbReference type="EMBL" id="CP066311">
    <property type="protein sequence ID" value="QQE91120.1"/>
    <property type="molecule type" value="Genomic_DNA"/>
</dbReference>
<evidence type="ECO:0000256" key="2">
    <source>
        <dbReference type="ARBA" id="ARBA00022578"/>
    </source>
</evidence>
<evidence type="ECO:0000256" key="4">
    <source>
        <dbReference type="ARBA" id="ARBA00023172"/>
    </source>
</evidence>
<evidence type="ECO:0000256" key="1">
    <source>
        <dbReference type="ARBA" id="ARBA00008761"/>
    </source>
</evidence>
<evidence type="ECO:0000259" key="6">
    <source>
        <dbReference type="Pfam" id="PF01385"/>
    </source>
</evidence>
<gene>
    <name evidence="8" type="ORF">GKQ51_23280</name>
</gene>
<dbReference type="Pfam" id="PF07282">
    <property type="entry name" value="Cas12f1-like_TNB"/>
    <property type="match status" value="1"/>
</dbReference>
<geneLocation type="plasmid" evidence="8 9">
    <name>unnamed1</name>
</geneLocation>
<dbReference type="NCBIfam" id="NF040570">
    <property type="entry name" value="guided_TnpB"/>
    <property type="match status" value="1"/>
</dbReference>
<reference evidence="8 9" key="1">
    <citation type="submission" date="2020-12" db="EMBL/GenBank/DDBJ databases">
        <title>Genomic Analysis and Response surface optimization of nitrogen-fixing conditions for A. chroococcum strain HR1, Isolation from rhizosphere soil.</title>
        <authorList>
            <person name="Li J."/>
            <person name="Yang H."/>
            <person name="Liu H."/>
            <person name="Wang C."/>
            <person name="Tian Y."/>
            <person name="Lu X.Y."/>
        </authorList>
    </citation>
    <scope>NUCLEOTIDE SEQUENCE [LARGE SCALE GENOMIC DNA]</scope>
    <source>
        <strain evidence="8 9">HR1</strain>
        <plasmid evidence="8 9">unnamed1</plasmid>
    </source>
</reference>
<keyword evidence="2" id="KW-0815">Transposition</keyword>
<dbReference type="InterPro" id="IPR010095">
    <property type="entry name" value="Cas12f1-like_TNB"/>
</dbReference>
<evidence type="ECO:0000313" key="9">
    <source>
        <dbReference type="Proteomes" id="UP000596192"/>
    </source>
</evidence>
<protein>
    <submittedName>
        <fullName evidence="8">Transposase</fullName>
    </submittedName>
</protein>
<proteinExistence type="inferred from homology"/>
<dbReference type="GO" id="GO:0032196">
    <property type="term" value="P:transposition"/>
    <property type="evidence" value="ECO:0007669"/>
    <property type="project" value="UniProtKB-KW"/>
</dbReference>
<organism evidence="8 9">
    <name type="scientific">Azotobacter chroococcum</name>
    <dbReference type="NCBI Taxonomy" id="353"/>
    <lineage>
        <taxon>Bacteria</taxon>
        <taxon>Pseudomonadati</taxon>
        <taxon>Pseudomonadota</taxon>
        <taxon>Gammaproteobacteria</taxon>
        <taxon>Pseudomonadales</taxon>
        <taxon>Pseudomonadaceae</taxon>
        <taxon>Azotobacter</taxon>
    </lineage>
</organism>
<feature type="region of interest" description="Disordered" evidence="5">
    <location>
        <begin position="388"/>
        <end position="411"/>
    </location>
</feature>
<dbReference type="InterPro" id="IPR001959">
    <property type="entry name" value="Transposase"/>
</dbReference>
<dbReference type="AlphaFoldDB" id="A0AAP9YIN7"/>
<evidence type="ECO:0000259" key="7">
    <source>
        <dbReference type="Pfam" id="PF07282"/>
    </source>
</evidence>
<dbReference type="RefSeq" id="WP_198868181.1">
    <property type="nucleotide sequence ID" value="NZ_CP066311.1"/>
</dbReference>
<evidence type="ECO:0000256" key="3">
    <source>
        <dbReference type="ARBA" id="ARBA00023125"/>
    </source>
</evidence>
<dbReference type="Proteomes" id="UP000596192">
    <property type="component" value="Plasmid unnamed1"/>
</dbReference>
<dbReference type="Pfam" id="PF01385">
    <property type="entry name" value="OrfB_IS605"/>
    <property type="match status" value="1"/>
</dbReference>